<accession>A0AA39HE88</accession>
<protein>
    <submittedName>
        <fullName evidence="1">Uncharacterized protein</fullName>
    </submittedName>
</protein>
<comment type="caution">
    <text evidence="1">The sequence shown here is derived from an EMBL/GenBank/DDBJ whole genome shotgun (WGS) entry which is preliminary data.</text>
</comment>
<keyword evidence="2" id="KW-1185">Reference proteome</keyword>
<name>A0AA39HE88_9BILA</name>
<reference evidence="1" key="1">
    <citation type="submission" date="2023-06" db="EMBL/GenBank/DDBJ databases">
        <title>Genomic analysis of the entomopathogenic nematode Steinernema hermaphroditum.</title>
        <authorList>
            <person name="Schwarz E.M."/>
            <person name="Heppert J.K."/>
            <person name="Baniya A."/>
            <person name="Schwartz H.T."/>
            <person name="Tan C.-H."/>
            <person name="Antoshechkin I."/>
            <person name="Sternberg P.W."/>
            <person name="Goodrich-Blair H."/>
            <person name="Dillman A.R."/>
        </authorList>
    </citation>
    <scope>NUCLEOTIDE SEQUENCE</scope>
    <source>
        <strain evidence="1">PS9179</strain>
        <tissue evidence="1">Whole animal</tissue>
    </source>
</reference>
<proteinExistence type="predicted"/>
<dbReference type="EMBL" id="JAUCMV010000004">
    <property type="protein sequence ID" value="KAK0403104.1"/>
    <property type="molecule type" value="Genomic_DNA"/>
</dbReference>
<dbReference type="AlphaFoldDB" id="A0AA39HE88"/>
<gene>
    <name evidence="1" type="ORF">QR680_016717</name>
</gene>
<organism evidence="1 2">
    <name type="scientific">Steinernema hermaphroditum</name>
    <dbReference type="NCBI Taxonomy" id="289476"/>
    <lineage>
        <taxon>Eukaryota</taxon>
        <taxon>Metazoa</taxon>
        <taxon>Ecdysozoa</taxon>
        <taxon>Nematoda</taxon>
        <taxon>Chromadorea</taxon>
        <taxon>Rhabditida</taxon>
        <taxon>Tylenchina</taxon>
        <taxon>Panagrolaimomorpha</taxon>
        <taxon>Strongyloidoidea</taxon>
        <taxon>Steinernematidae</taxon>
        <taxon>Steinernema</taxon>
    </lineage>
</organism>
<evidence type="ECO:0000313" key="1">
    <source>
        <dbReference type="EMBL" id="KAK0403104.1"/>
    </source>
</evidence>
<evidence type="ECO:0000313" key="2">
    <source>
        <dbReference type="Proteomes" id="UP001175271"/>
    </source>
</evidence>
<dbReference type="Proteomes" id="UP001175271">
    <property type="component" value="Unassembled WGS sequence"/>
</dbReference>
<sequence>MTDSRPFPIHRQRSAADLIPIIFDHYTTVVSDGWALATLGVHRHRASSVAIETELEISRHYSPFIFVEAITFFKRLS</sequence>